<gene>
    <name evidence="1" type="ORF">Atep_23870</name>
</gene>
<dbReference type="RefSeq" id="WP_213378787.1">
    <property type="nucleotide sequence ID" value="NZ_AP024563.1"/>
</dbReference>
<dbReference type="Pfam" id="PF07963">
    <property type="entry name" value="N_methyl"/>
    <property type="match status" value="1"/>
</dbReference>
<reference evidence="1 2" key="1">
    <citation type="submission" date="2021-04" db="EMBL/GenBank/DDBJ databases">
        <title>Complete genome sequencing of Allochromatium tepidum strain NZ.</title>
        <authorList>
            <person name="Tsukatani Y."/>
            <person name="Mori H."/>
        </authorList>
    </citation>
    <scope>NUCLEOTIDE SEQUENCE [LARGE SCALE GENOMIC DNA]</scope>
    <source>
        <strain evidence="1 2">NZ</strain>
    </source>
</reference>
<dbReference type="InterPro" id="IPR013362">
    <property type="entry name" value="Pilus_4_PilV"/>
</dbReference>
<sequence length="154" mass="16140">MNKQNMNRQSGFTLIEVLVAVLVLALGLLGLAGLQANAVKTNHSALQRSQAVMLAYFMMDAMRANKAVAGAGSYNLGTPGTPDAPVCDAPTESDLVTHDQAHWFAALKENLGDAPTTCGLIACDASANCTVKVFWDDSRAGGSSAQTIEITSRL</sequence>
<evidence type="ECO:0000313" key="2">
    <source>
        <dbReference type="Proteomes" id="UP000680679"/>
    </source>
</evidence>
<dbReference type="InterPro" id="IPR012902">
    <property type="entry name" value="N_methyl_site"/>
</dbReference>
<dbReference type="NCBIfam" id="TIGR02532">
    <property type="entry name" value="IV_pilin_GFxxxE"/>
    <property type="match status" value="1"/>
</dbReference>
<organism evidence="1 2">
    <name type="scientific">Allochromatium tepidum</name>
    <dbReference type="NCBI Taxonomy" id="553982"/>
    <lineage>
        <taxon>Bacteria</taxon>
        <taxon>Pseudomonadati</taxon>
        <taxon>Pseudomonadota</taxon>
        <taxon>Gammaproteobacteria</taxon>
        <taxon>Chromatiales</taxon>
        <taxon>Chromatiaceae</taxon>
        <taxon>Allochromatium</taxon>
    </lineage>
</organism>
<name>A0ABN6GCM4_9GAMM</name>
<evidence type="ECO:0000313" key="1">
    <source>
        <dbReference type="EMBL" id="BCU07710.1"/>
    </source>
</evidence>
<dbReference type="Proteomes" id="UP000680679">
    <property type="component" value="Chromosome"/>
</dbReference>
<dbReference type="NCBIfam" id="TIGR02523">
    <property type="entry name" value="type_IV_pilV"/>
    <property type="match status" value="1"/>
</dbReference>
<accession>A0ABN6GCM4</accession>
<protein>
    <submittedName>
        <fullName evidence="1">Type IV pilus modification protein PilV</fullName>
    </submittedName>
</protein>
<proteinExistence type="predicted"/>
<dbReference type="EMBL" id="AP024563">
    <property type="protein sequence ID" value="BCU07710.1"/>
    <property type="molecule type" value="Genomic_DNA"/>
</dbReference>
<keyword evidence="2" id="KW-1185">Reference proteome</keyword>